<dbReference type="Proteomes" id="UP000005824">
    <property type="component" value="Unassembled WGS sequence"/>
</dbReference>
<evidence type="ECO:0000256" key="2">
    <source>
        <dbReference type="ARBA" id="ARBA00022723"/>
    </source>
</evidence>
<keyword evidence="3 4" id="KW-0408">Iron</keyword>
<dbReference type="InterPro" id="IPR009056">
    <property type="entry name" value="Cyt_c-like_dom"/>
</dbReference>
<comment type="caution">
    <text evidence="7">The sequence shown here is derived from an EMBL/GenBank/DDBJ whole genome shotgun (WGS) entry which is preliminary data.</text>
</comment>
<evidence type="ECO:0000256" key="4">
    <source>
        <dbReference type="PROSITE-ProRule" id="PRU00433"/>
    </source>
</evidence>
<evidence type="ECO:0000256" key="1">
    <source>
        <dbReference type="ARBA" id="ARBA00022617"/>
    </source>
</evidence>
<keyword evidence="5" id="KW-0812">Transmembrane</keyword>
<gene>
    <name evidence="7" type="ORF">CfE428DRAFT_2227</name>
</gene>
<dbReference type="AlphaFoldDB" id="B4CZY9"/>
<feature type="transmembrane region" description="Helical" evidence="5">
    <location>
        <begin position="40"/>
        <end position="61"/>
    </location>
</feature>
<dbReference type="InParanoid" id="B4CZY9"/>
<evidence type="ECO:0000256" key="5">
    <source>
        <dbReference type="SAM" id="Phobius"/>
    </source>
</evidence>
<evidence type="ECO:0000313" key="7">
    <source>
        <dbReference type="EMBL" id="EDY20303.1"/>
    </source>
</evidence>
<dbReference type="PANTHER" id="PTHR35008">
    <property type="entry name" value="BLL4482 PROTEIN-RELATED"/>
    <property type="match status" value="1"/>
</dbReference>
<dbReference type="EMBL" id="ABVL01000005">
    <property type="protein sequence ID" value="EDY20303.1"/>
    <property type="molecule type" value="Genomic_DNA"/>
</dbReference>
<protein>
    <submittedName>
        <fullName evidence="7">Cytochrome c class I</fullName>
    </submittedName>
</protein>
<dbReference type="GO" id="GO:0009055">
    <property type="term" value="F:electron transfer activity"/>
    <property type="evidence" value="ECO:0007669"/>
    <property type="project" value="InterPro"/>
</dbReference>
<dbReference type="Pfam" id="PF00034">
    <property type="entry name" value="Cytochrom_C"/>
    <property type="match status" value="1"/>
</dbReference>
<keyword evidence="8" id="KW-1185">Reference proteome</keyword>
<feature type="domain" description="Cytochrome c" evidence="6">
    <location>
        <begin position="100"/>
        <end position="192"/>
    </location>
</feature>
<reference evidence="7 8" key="1">
    <citation type="journal article" date="2011" name="J. Bacteriol.">
        <title>Genome sequence of Chthoniobacter flavus Ellin428, an aerobic heterotrophic soil bacterium.</title>
        <authorList>
            <person name="Kant R."/>
            <person name="van Passel M.W."/>
            <person name="Palva A."/>
            <person name="Lucas S."/>
            <person name="Lapidus A."/>
            <person name="Glavina Del Rio T."/>
            <person name="Dalin E."/>
            <person name="Tice H."/>
            <person name="Bruce D."/>
            <person name="Goodwin L."/>
            <person name="Pitluck S."/>
            <person name="Larimer F.W."/>
            <person name="Land M.L."/>
            <person name="Hauser L."/>
            <person name="Sangwan P."/>
            <person name="de Vos W.M."/>
            <person name="Janssen P.H."/>
            <person name="Smidt H."/>
        </authorList>
    </citation>
    <scope>NUCLEOTIDE SEQUENCE [LARGE SCALE GENOMIC DNA]</scope>
    <source>
        <strain evidence="7 8">Ellin428</strain>
    </source>
</reference>
<dbReference type="PANTHER" id="PTHR35008:SF8">
    <property type="entry name" value="ALCOHOL DEHYDROGENASE CYTOCHROME C SUBUNIT"/>
    <property type="match status" value="1"/>
</dbReference>
<dbReference type="STRING" id="497964.CfE428DRAFT_2227"/>
<keyword evidence="1 4" id="KW-0349">Heme</keyword>
<dbReference type="SUPFAM" id="SSF46626">
    <property type="entry name" value="Cytochrome c"/>
    <property type="match status" value="1"/>
</dbReference>
<dbReference type="InterPro" id="IPR036909">
    <property type="entry name" value="Cyt_c-like_dom_sf"/>
</dbReference>
<organism evidence="7 8">
    <name type="scientific">Chthoniobacter flavus Ellin428</name>
    <dbReference type="NCBI Taxonomy" id="497964"/>
    <lineage>
        <taxon>Bacteria</taxon>
        <taxon>Pseudomonadati</taxon>
        <taxon>Verrucomicrobiota</taxon>
        <taxon>Spartobacteria</taxon>
        <taxon>Chthoniobacterales</taxon>
        <taxon>Chthoniobacteraceae</taxon>
        <taxon>Chthoniobacter</taxon>
    </lineage>
</organism>
<keyword evidence="5" id="KW-1133">Transmembrane helix</keyword>
<keyword evidence="2 4" id="KW-0479">Metal-binding</keyword>
<evidence type="ECO:0000256" key="3">
    <source>
        <dbReference type="ARBA" id="ARBA00023004"/>
    </source>
</evidence>
<dbReference type="InterPro" id="IPR051459">
    <property type="entry name" value="Cytochrome_c-type_DH"/>
</dbReference>
<sequence length="234" mass="25006">MSNSNEGPNRIDYQETPDVTEVHAAVQREKPEPSAEVTPMPLWLTAVCGVALVWAGVYFGVFNGGLSGNVYNEYESSPAVLFPLPEKAGANAGPAEAQLSLAQQGKIVYGQVCFACHQPNGMGVPGQYPNLAGSDIVQGGEKRLLAIVLKGLSGPITVDGKQFTTAQVMPPWEAQLSPKKIAAVLSYVRQEWGNKAGEISEAKVLAGEERLRRPERFLDRSDAVADSGRCQLPG</sequence>
<name>B4CZY9_9BACT</name>
<keyword evidence="5" id="KW-0472">Membrane</keyword>
<dbReference type="GO" id="GO:0046872">
    <property type="term" value="F:metal ion binding"/>
    <property type="evidence" value="ECO:0007669"/>
    <property type="project" value="UniProtKB-KW"/>
</dbReference>
<dbReference type="Gene3D" id="1.10.760.10">
    <property type="entry name" value="Cytochrome c-like domain"/>
    <property type="match status" value="1"/>
</dbReference>
<dbReference type="RefSeq" id="WP_006979552.1">
    <property type="nucleotide sequence ID" value="NZ_ABVL01000005.1"/>
</dbReference>
<evidence type="ECO:0000259" key="6">
    <source>
        <dbReference type="PROSITE" id="PS51007"/>
    </source>
</evidence>
<accession>B4CZY9</accession>
<dbReference type="eggNOG" id="COG2010">
    <property type="taxonomic scope" value="Bacteria"/>
</dbReference>
<dbReference type="PROSITE" id="PS51007">
    <property type="entry name" value="CYTC"/>
    <property type="match status" value="1"/>
</dbReference>
<evidence type="ECO:0000313" key="8">
    <source>
        <dbReference type="Proteomes" id="UP000005824"/>
    </source>
</evidence>
<proteinExistence type="predicted"/>
<dbReference type="GO" id="GO:0020037">
    <property type="term" value="F:heme binding"/>
    <property type="evidence" value="ECO:0007669"/>
    <property type="project" value="InterPro"/>
</dbReference>